<keyword evidence="2" id="KW-1185">Reference proteome</keyword>
<sequence length="112" mass="12742">MTQEQCCLPECVILNWLDVLFPSYVGAQVQTSSYACELACLLKKKNILLARCRICFFDFATQLVEWLLLLAKCYRRSYDSLFGVVSFDVKQLTGYQSNAELEVVPPFPLVSS</sequence>
<name>A0A0V1DFD5_TRIBR</name>
<proteinExistence type="predicted"/>
<evidence type="ECO:0000313" key="2">
    <source>
        <dbReference type="Proteomes" id="UP000054653"/>
    </source>
</evidence>
<gene>
    <name evidence="1" type="ORF">T03_12887</name>
</gene>
<accession>A0A0V1DFD5</accession>
<organism evidence="1 2">
    <name type="scientific">Trichinella britovi</name>
    <name type="common">Parasitic roundworm</name>
    <dbReference type="NCBI Taxonomy" id="45882"/>
    <lineage>
        <taxon>Eukaryota</taxon>
        <taxon>Metazoa</taxon>
        <taxon>Ecdysozoa</taxon>
        <taxon>Nematoda</taxon>
        <taxon>Enoplea</taxon>
        <taxon>Dorylaimia</taxon>
        <taxon>Trichinellida</taxon>
        <taxon>Trichinellidae</taxon>
        <taxon>Trichinella</taxon>
    </lineage>
</organism>
<protein>
    <submittedName>
        <fullName evidence="1">Uncharacterized protein</fullName>
    </submittedName>
</protein>
<dbReference type="EMBL" id="JYDI01000006">
    <property type="protein sequence ID" value="KRY60316.1"/>
    <property type="molecule type" value="Genomic_DNA"/>
</dbReference>
<dbReference type="AlphaFoldDB" id="A0A0V1DFD5"/>
<comment type="caution">
    <text evidence="1">The sequence shown here is derived from an EMBL/GenBank/DDBJ whole genome shotgun (WGS) entry which is preliminary data.</text>
</comment>
<reference evidence="1 2" key="1">
    <citation type="submission" date="2015-01" db="EMBL/GenBank/DDBJ databases">
        <title>Evolution of Trichinella species and genotypes.</title>
        <authorList>
            <person name="Korhonen P.K."/>
            <person name="Edoardo P."/>
            <person name="Giuseppe L.R."/>
            <person name="Gasser R.B."/>
        </authorList>
    </citation>
    <scope>NUCLEOTIDE SEQUENCE [LARGE SCALE GENOMIC DNA]</scope>
    <source>
        <strain evidence="1">ISS120</strain>
    </source>
</reference>
<dbReference type="Proteomes" id="UP000054653">
    <property type="component" value="Unassembled WGS sequence"/>
</dbReference>
<evidence type="ECO:0000313" key="1">
    <source>
        <dbReference type="EMBL" id="KRY60316.1"/>
    </source>
</evidence>